<feature type="domain" description="Large ribosomal subunit protein bL9m N-terminal" evidence="13">
    <location>
        <begin position="174"/>
        <end position="206"/>
    </location>
</feature>
<evidence type="ECO:0000256" key="7">
    <source>
        <dbReference type="ARBA" id="ARBA00035194"/>
    </source>
</evidence>
<evidence type="ECO:0000256" key="8">
    <source>
        <dbReference type="ARBA" id="ARBA00035381"/>
    </source>
</evidence>
<feature type="compositionally biased region" description="Low complexity" evidence="9">
    <location>
        <begin position="537"/>
        <end position="548"/>
    </location>
</feature>
<feature type="region of interest" description="Disordered" evidence="9">
    <location>
        <begin position="528"/>
        <end position="574"/>
    </location>
</feature>
<dbReference type="EMBL" id="JAPTMU010000018">
    <property type="protein sequence ID" value="KAJ4927882.1"/>
    <property type="molecule type" value="Genomic_DNA"/>
</dbReference>
<dbReference type="InterPro" id="IPR000244">
    <property type="entry name" value="Ribosomal_bL9"/>
</dbReference>
<sequence>MNPSPDDQIRPRGAVTIASLVVANMIWWMLMIAAIGLGLTHLQRCPVEPILPIYLIVLGATTLLSLSMTYIMTNREGARVPNMCSVCITLLYLFSFGWFIAGSIWIYPIYPPNYIPGTAPYCHRVTYLFAFVITTIVWLATTLMFVFGCCFADLMLHQQTAVRSFSLSPAQNTVIVERWWQVPLSKEGRPPRLHPRRHRIYKLVEDTKQAPKQKMELILTATVPKLGVRGDTVFVRKSAGRNKLLPQGLAVYPSPENKHMFEEEIKLLREGKPEERVQTRSGQLTVEILKKSHLNISRMPLEEFQVNKEVVCRQFKKKLGVFVPPHALSLPFESVKEEGDYWCEVTVNGMDIVRVPLSVVPYEDPSAIYQKQLKAQKAQAAADAAAAAEDAAVNLVSDAAVELVSDAAVELVSDPAVELVSDPAVELVSDPAVELVSDPAVELVSDPAVELVSDPAVELVSDPAVELVSDPAVELVSDPAVELVSDAAVELVSDPAVKLVSDATVEEAAAELVSDAVVEEAAVKLVSDAETAKDSVGEASEAAAGVSAAEEEKAASTPTSPDTTAPPSDSQKKD</sequence>
<keyword evidence="10" id="KW-1133">Transmembrane helix</keyword>
<dbReference type="InterPro" id="IPR009027">
    <property type="entry name" value="Ribosomal_bL9/RNase_H1_N"/>
</dbReference>
<dbReference type="InterPro" id="IPR036935">
    <property type="entry name" value="Ribosomal_bL9_N_sf"/>
</dbReference>
<dbReference type="Pfam" id="PF01281">
    <property type="entry name" value="Ribosomal_L9_N"/>
    <property type="match status" value="1"/>
</dbReference>
<feature type="domain" description="Large ribosomal subunit protein bL9m C-terminal" evidence="12">
    <location>
        <begin position="275"/>
        <end position="360"/>
    </location>
</feature>
<name>A0AAD6FBK4_9TELE</name>
<evidence type="ECO:0000259" key="12">
    <source>
        <dbReference type="Pfam" id="PF22078"/>
    </source>
</evidence>
<keyword evidence="10" id="KW-0812">Transmembrane</keyword>
<comment type="similarity">
    <text evidence="2">Belongs to the bacterial ribosomal protein bL9 family.</text>
</comment>
<evidence type="ECO:0000259" key="13">
    <source>
        <dbReference type="Pfam" id="PF25131"/>
    </source>
</evidence>
<dbReference type="GO" id="GO:0006412">
    <property type="term" value="P:translation"/>
    <property type="evidence" value="ECO:0007669"/>
    <property type="project" value="InterPro"/>
</dbReference>
<feature type="transmembrane region" description="Helical" evidence="10">
    <location>
        <begin position="51"/>
        <end position="71"/>
    </location>
</feature>
<dbReference type="SUPFAM" id="SSF55658">
    <property type="entry name" value="L9 N-domain-like"/>
    <property type="match status" value="1"/>
</dbReference>
<evidence type="ECO:0000313" key="14">
    <source>
        <dbReference type="EMBL" id="KAJ4927882.1"/>
    </source>
</evidence>
<feature type="transmembrane region" description="Helical" evidence="10">
    <location>
        <begin position="12"/>
        <end position="39"/>
    </location>
</feature>
<dbReference type="Pfam" id="PF22078">
    <property type="entry name" value="Ribosomal_bL9m_C"/>
    <property type="match status" value="1"/>
</dbReference>
<evidence type="ECO:0000256" key="2">
    <source>
        <dbReference type="ARBA" id="ARBA00010605"/>
    </source>
</evidence>
<accession>A0AAD6FBK4</accession>
<keyword evidence="10" id="KW-0472">Membrane</keyword>
<dbReference type="GO" id="GO:0003735">
    <property type="term" value="F:structural constituent of ribosome"/>
    <property type="evidence" value="ECO:0007669"/>
    <property type="project" value="InterPro"/>
</dbReference>
<comment type="subcellular location">
    <subcellularLocation>
        <location evidence="1">Mitochondrion</location>
    </subcellularLocation>
</comment>
<evidence type="ECO:0000256" key="3">
    <source>
        <dbReference type="ARBA" id="ARBA00022946"/>
    </source>
</evidence>
<evidence type="ECO:0000259" key="11">
    <source>
        <dbReference type="Pfam" id="PF01281"/>
    </source>
</evidence>
<keyword evidence="15" id="KW-1185">Reference proteome</keyword>
<protein>
    <recommendedName>
        <fullName evidence="7">Large ribosomal subunit protein bL9m</fullName>
    </recommendedName>
    <alternativeName>
        <fullName evidence="8">39S ribosomal protein L9, mitochondrial</fullName>
    </alternativeName>
</protein>
<dbReference type="GO" id="GO:1990904">
    <property type="term" value="C:ribonucleoprotein complex"/>
    <property type="evidence" value="ECO:0007669"/>
    <property type="project" value="UniProtKB-KW"/>
</dbReference>
<keyword evidence="4" id="KW-0689">Ribosomal protein</keyword>
<feature type="transmembrane region" description="Helical" evidence="10">
    <location>
        <begin position="127"/>
        <end position="156"/>
    </location>
</feature>
<evidence type="ECO:0000256" key="10">
    <source>
        <dbReference type="SAM" id="Phobius"/>
    </source>
</evidence>
<dbReference type="InterPro" id="IPR054302">
    <property type="entry name" value="Ribosomal_bL9m_C"/>
</dbReference>
<dbReference type="Proteomes" id="UP001219934">
    <property type="component" value="Unassembled WGS sequence"/>
</dbReference>
<evidence type="ECO:0000313" key="15">
    <source>
        <dbReference type="Proteomes" id="UP001219934"/>
    </source>
</evidence>
<gene>
    <name evidence="14" type="ORF">JOQ06_015683</name>
</gene>
<feature type="transmembrane region" description="Helical" evidence="10">
    <location>
        <begin position="83"/>
        <end position="107"/>
    </location>
</feature>
<keyword evidence="5" id="KW-0496">Mitochondrion</keyword>
<dbReference type="AlphaFoldDB" id="A0AAD6FBK4"/>
<evidence type="ECO:0000256" key="1">
    <source>
        <dbReference type="ARBA" id="ARBA00004173"/>
    </source>
</evidence>
<proteinExistence type="inferred from homology"/>
<organism evidence="14 15">
    <name type="scientific">Pogonophryne albipinna</name>
    <dbReference type="NCBI Taxonomy" id="1090488"/>
    <lineage>
        <taxon>Eukaryota</taxon>
        <taxon>Metazoa</taxon>
        <taxon>Chordata</taxon>
        <taxon>Craniata</taxon>
        <taxon>Vertebrata</taxon>
        <taxon>Euteleostomi</taxon>
        <taxon>Actinopterygii</taxon>
        <taxon>Neopterygii</taxon>
        <taxon>Teleostei</taxon>
        <taxon>Neoteleostei</taxon>
        <taxon>Acanthomorphata</taxon>
        <taxon>Eupercaria</taxon>
        <taxon>Perciformes</taxon>
        <taxon>Notothenioidei</taxon>
        <taxon>Pogonophryne</taxon>
    </lineage>
</organism>
<reference evidence="14" key="1">
    <citation type="submission" date="2022-11" db="EMBL/GenBank/DDBJ databases">
        <title>Chromosome-level genome of Pogonophryne albipinna.</title>
        <authorList>
            <person name="Jo E."/>
        </authorList>
    </citation>
    <scope>NUCLEOTIDE SEQUENCE</scope>
    <source>
        <strain evidence="14">SGF0006</strain>
        <tissue evidence="14">Muscle</tissue>
    </source>
</reference>
<dbReference type="InterPro" id="IPR056864">
    <property type="entry name" value="MRP-L9_N"/>
</dbReference>
<feature type="domain" description="Ribosomal protein L9" evidence="11">
    <location>
        <begin position="215"/>
        <end position="260"/>
    </location>
</feature>
<dbReference type="PANTHER" id="PTHR21368">
    <property type="entry name" value="50S RIBOSOMAL PROTEIN L9"/>
    <property type="match status" value="1"/>
</dbReference>
<comment type="caution">
    <text evidence="14">The sequence shown here is derived from an EMBL/GenBank/DDBJ whole genome shotgun (WGS) entry which is preliminary data.</text>
</comment>
<dbReference type="FunFam" id="3.40.5.10:FF:000005">
    <property type="entry name" value="39S ribosomal protein L9, mitochondrial"/>
    <property type="match status" value="1"/>
</dbReference>
<evidence type="ECO:0000256" key="4">
    <source>
        <dbReference type="ARBA" id="ARBA00022980"/>
    </source>
</evidence>
<feature type="compositionally biased region" description="Low complexity" evidence="9">
    <location>
        <begin position="555"/>
        <end position="574"/>
    </location>
</feature>
<evidence type="ECO:0000256" key="5">
    <source>
        <dbReference type="ARBA" id="ARBA00023128"/>
    </source>
</evidence>
<dbReference type="Gene3D" id="3.40.5.10">
    <property type="entry name" value="Ribosomal protein L9, N-terminal domain"/>
    <property type="match status" value="1"/>
</dbReference>
<dbReference type="GO" id="GO:0005739">
    <property type="term" value="C:mitochondrion"/>
    <property type="evidence" value="ECO:0007669"/>
    <property type="project" value="UniProtKB-SubCell"/>
</dbReference>
<evidence type="ECO:0000256" key="9">
    <source>
        <dbReference type="SAM" id="MobiDB-lite"/>
    </source>
</evidence>
<dbReference type="GO" id="GO:0005840">
    <property type="term" value="C:ribosome"/>
    <property type="evidence" value="ECO:0007669"/>
    <property type="project" value="UniProtKB-KW"/>
</dbReference>
<keyword evidence="6" id="KW-0687">Ribonucleoprotein</keyword>
<keyword evidence="3" id="KW-0809">Transit peptide</keyword>
<dbReference type="InterPro" id="IPR020070">
    <property type="entry name" value="Ribosomal_bL9_N"/>
</dbReference>
<dbReference type="Pfam" id="PF25131">
    <property type="entry name" value="bL9m_N"/>
    <property type="match status" value="1"/>
</dbReference>
<evidence type="ECO:0000256" key="6">
    <source>
        <dbReference type="ARBA" id="ARBA00023274"/>
    </source>
</evidence>